<dbReference type="EMBL" id="JAPDRQ010000007">
    <property type="protein sequence ID" value="KAJ9663643.1"/>
    <property type="molecule type" value="Genomic_DNA"/>
</dbReference>
<gene>
    <name evidence="1" type="ORF">H2198_000655</name>
</gene>
<organism evidence="1 2">
    <name type="scientific">Neophaeococcomyces mojaviensis</name>
    <dbReference type="NCBI Taxonomy" id="3383035"/>
    <lineage>
        <taxon>Eukaryota</taxon>
        <taxon>Fungi</taxon>
        <taxon>Dikarya</taxon>
        <taxon>Ascomycota</taxon>
        <taxon>Pezizomycotina</taxon>
        <taxon>Eurotiomycetes</taxon>
        <taxon>Chaetothyriomycetidae</taxon>
        <taxon>Chaetothyriales</taxon>
        <taxon>Chaetothyriales incertae sedis</taxon>
        <taxon>Neophaeococcomyces</taxon>
    </lineage>
</organism>
<evidence type="ECO:0000313" key="2">
    <source>
        <dbReference type="Proteomes" id="UP001172386"/>
    </source>
</evidence>
<comment type="caution">
    <text evidence="1">The sequence shown here is derived from an EMBL/GenBank/DDBJ whole genome shotgun (WGS) entry which is preliminary data.</text>
</comment>
<proteinExistence type="predicted"/>
<dbReference type="Proteomes" id="UP001172386">
    <property type="component" value="Unassembled WGS sequence"/>
</dbReference>
<keyword evidence="2" id="KW-1185">Reference proteome</keyword>
<accession>A0ACC3AIX5</accession>
<reference evidence="1" key="1">
    <citation type="submission" date="2022-10" db="EMBL/GenBank/DDBJ databases">
        <title>Culturing micro-colonial fungi from biological soil crusts in the Mojave desert and describing Neophaeococcomyces mojavensis, and introducing the new genera and species Taxawa tesnikishii.</title>
        <authorList>
            <person name="Kurbessoian T."/>
            <person name="Stajich J.E."/>
        </authorList>
    </citation>
    <scope>NUCLEOTIDE SEQUENCE</scope>
    <source>
        <strain evidence="1">JES_112</strain>
    </source>
</reference>
<protein>
    <submittedName>
        <fullName evidence="1">Uncharacterized protein</fullName>
    </submittedName>
</protein>
<sequence length="963" mass="106261">MVYFRQSRRGSRTSSTKSARSTQSRKRPQSSTSITSIEPRRRRITPSLGPASYQQSESRAPVVASSHDRDGAVQNEDDDNLDHVIMAVDKTGKNNLGCSYYIAREGVLRCMEDVDDSEQGILDSLKLDIQPTIILMSPRGENLSEHEIARQNSVGLSNDNQLTLPYKLEMRPSSDFKYEHAVHKLATISSLDAIPGVRFLVPGEEEECHQENQFDEMGFTDERGRALHLSGSINLESRVSVGCAGSIITYLQRKRASEYLHGDPAAEQAYQIVRLEMFSLNNTMLLNADTLAALQILQPESHPNASKQGPGTSGAKESLSVYGLFYHFARSPQGRSRLRQIFLHPSLDIDLIKNRHDSVSVFARSENLSAVQGMSKSLSKIKNMRRVITMLHKGIEGGNVNSTSIKSGVWSSLLDFCYHIIDLSETLHEVTGIALVSISHRLRQAFNRAEFQRLGKVVFDVVDLEESQAQSRTVVKPGIDEELDTVKFAYDSMDETLQQTAIETVPELRLPAGSPVPNLTVVYIPQLGFHVQLPLGAAAELMERHVTPDWERTFTTETQAYFKNNRMRQMDRDLGDLWAVICDREIEISHDLAQKVLEKENLLVEASDICGELDCLLALAHGVSEYKLCRPWLVEDNIIDIRGGRHLIQELTVPSYVANDTFLVGGRDEYGTQELASEHPTMLLLTGPNFSGKSVYLKQVALIVYMAQIGSFVPAEHARLGITDKIMTRITARETVSKGQSSFMIDLQQIAWAISAFTSRSLLVIDEFGKGTDSCDGAGLAAGVFRYLLSLGAKAPKVVACTHFHEIFEQGLMSESSIGLGLRQMEVQVTEKHRSPNESGTHNSEVVYLYNVRPGRSTLSYGTQCAAMNGVPNAVVERAGQLTELALSGEDLVSACSGVPPEEYEELREADAVSRAFLELDLESIDTSDGSSVKAFLEELVTSSSSAYSSTSHGVGVVQTSSG</sequence>
<name>A0ACC3AIX5_9EURO</name>
<evidence type="ECO:0000313" key="1">
    <source>
        <dbReference type="EMBL" id="KAJ9663643.1"/>
    </source>
</evidence>